<evidence type="ECO:0000313" key="2">
    <source>
        <dbReference type="Proteomes" id="UP000245591"/>
    </source>
</evidence>
<reference evidence="1 2" key="1">
    <citation type="journal article" date="2018" name="MBio">
        <title>Comparative Genomics Reveals the Core Gene Toolbox for the Fungus-Insect Symbiosis.</title>
        <authorList>
            <person name="Wang Y."/>
            <person name="Stata M."/>
            <person name="Wang W."/>
            <person name="Stajich J.E."/>
            <person name="White M.M."/>
            <person name="Moncalvo J.M."/>
        </authorList>
    </citation>
    <scope>NUCLEOTIDE SEQUENCE [LARGE SCALE GENOMIC DNA]</scope>
    <source>
        <strain evidence="1 2">AUS-126-30</strain>
    </source>
</reference>
<evidence type="ECO:0000313" key="1">
    <source>
        <dbReference type="EMBL" id="PWA00715.1"/>
    </source>
</evidence>
<proteinExistence type="predicted"/>
<accession>A0A2U1J6P0</accession>
<dbReference type="Proteomes" id="UP000245591">
    <property type="component" value="Unassembled WGS sequence"/>
</dbReference>
<protein>
    <recommendedName>
        <fullName evidence="3">HTH psq-type domain-containing protein</fullName>
    </recommendedName>
</protein>
<dbReference type="AlphaFoldDB" id="A0A2U1J6P0"/>
<sequence>MSQNQENTNKTRLNKLQSLEIIETLSKKIRPSNRKIGESYGVSEGAIRKIEINSEKNHTEYQHQSGLNLKKIYFMDWKWKNGKNYSTTIARFAQGVEFCKRANIKGVSFYGKEEWVNKNNNEIIFKLEAMTLIINEYEPQNIYNMDETDLFYCLVPLYTITHPNKDVKHNSTGTDKISISVVGKSMFPTFTKESHMPLPYFSQENAWMDNCYDLPNKAKIDLKELVGKMRRGSAGIEFGKPAHILDAAKRSSSKKIRTKKNNKIFTHKEWIKEVSVLLKSILVPDDIETSIINKEFLSIMHKDEEKSIDYINLDG</sequence>
<evidence type="ECO:0008006" key="3">
    <source>
        <dbReference type="Google" id="ProtNLM"/>
    </source>
</evidence>
<organism evidence="1 2">
    <name type="scientific">Smittium angustum</name>
    <dbReference type="NCBI Taxonomy" id="133377"/>
    <lineage>
        <taxon>Eukaryota</taxon>
        <taxon>Fungi</taxon>
        <taxon>Fungi incertae sedis</taxon>
        <taxon>Zoopagomycota</taxon>
        <taxon>Kickxellomycotina</taxon>
        <taxon>Harpellomycetes</taxon>
        <taxon>Harpellales</taxon>
        <taxon>Legeriomycetaceae</taxon>
        <taxon>Smittium</taxon>
    </lineage>
</organism>
<dbReference type="EMBL" id="MBFU01000314">
    <property type="protein sequence ID" value="PWA00715.1"/>
    <property type="molecule type" value="Genomic_DNA"/>
</dbReference>
<name>A0A2U1J6P0_SMIAN</name>
<keyword evidence="2" id="KW-1185">Reference proteome</keyword>
<gene>
    <name evidence="1" type="ORF">BB558_003235</name>
</gene>
<comment type="caution">
    <text evidence="1">The sequence shown here is derived from an EMBL/GenBank/DDBJ whole genome shotgun (WGS) entry which is preliminary data.</text>
</comment>